<dbReference type="InterPro" id="IPR011989">
    <property type="entry name" value="ARM-like"/>
</dbReference>
<dbReference type="Proteomes" id="UP001367676">
    <property type="component" value="Unassembled WGS sequence"/>
</dbReference>
<dbReference type="AlphaFoldDB" id="A0AAN9TUL1"/>
<dbReference type="Gene3D" id="1.25.10.10">
    <property type="entry name" value="Leucine-rich Repeat Variant"/>
    <property type="match status" value="1"/>
</dbReference>
<accession>A0AAN9TUL1</accession>
<evidence type="ECO:0000256" key="1">
    <source>
        <dbReference type="ARBA" id="ARBA00022737"/>
    </source>
</evidence>
<dbReference type="PANTHER" id="PTHR23346:SF7">
    <property type="entry name" value="STALLED RIBOSOME SENSOR GCN1"/>
    <property type="match status" value="1"/>
</dbReference>
<dbReference type="EMBL" id="JBBCAQ010000022">
    <property type="protein sequence ID" value="KAK7590862.1"/>
    <property type="molecule type" value="Genomic_DNA"/>
</dbReference>
<name>A0AAN9TUL1_9HEMI</name>
<proteinExistence type="predicted"/>
<dbReference type="GO" id="GO:0034198">
    <property type="term" value="P:cellular response to amino acid starvation"/>
    <property type="evidence" value="ECO:0007669"/>
    <property type="project" value="TreeGrafter"/>
</dbReference>
<dbReference type="GO" id="GO:0019887">
    <property type="term" value="F:protein kinase regulator activity"/>
    <property type="evidence" value="ECO:0007669"/>
    <property type="project" value="TreeGrafter"/>
</dbReference>
<dbReference type="PANTHER" id="PTHR23346">
    <property type="entry name" value="TRANSLATIONAL ACTIVATOR GCN1-RELATED"/>
    <property type="match status" value="1"/>
</dbReference>
<dbReference type="GO" id="GO:0006417">
    <property type="term" value="P:regulation of translation"/>
    <property type="evidence" value="ECO:0007669"/>
    <property type="project" value="TreeGrafter"/>
</dbReference>
<evidence type="ECO:0000313" key="2">
    <source>
        <dbReference type="EMBL" id="KAK7590862.1"/>
    </source>
</evidence>
<sequence>MLLYHGFRKGCEVGGFLQQTATKTMVQVAASCSTDEGCDSASAEELNCLLVGLQSFHPMVRDASMKALADENEYVRETALKAGQRIVNMYAESAIQLLLPELEKGLFDDNWRIRFRETILHTLRVVIIPAGDKMSDQVRRSLFMMLRDMLGHNEDTIRSTAAASLACLMRWLSTEQLNAVLTEHVLVDDANVDGTLRHGRSTALFVALKENPTYVYTGSYCEKINRTLISHLQAPKECMKILDVGAREALNDVVNKVLKRLATTQFEGKEEDLDDTLLN</sequence>
<protein>
    <recommendedName>
        <fullName evidence="4">TOG domain-containing protein</fullName>
    </recommendedName>
</protein>
<dbReference type="SUPFAM" id="SSF48371">
    <property type="entry name" value="ARM repeat"/>
    <property type="match status" value="1"/>
</dbReference>
<dbReference type="InterPro" id="IPR016024">
    <property type="entry name" value="ARM-type_fold"/>
</dbReference>
<dbReference type="GO" id="GO:0005829">
    <property type="term" value="C:cytosol"/>
    <property type="evidence" value="ECO:0007669"/>
    <property type="project" value="TreeGrafter"/>
</dbReference>
<dbReference type="Pfam" id="PF25801">
    <property type="entry name" value="HEAT_GCN1_C_2"/>
    <property type="match status" value="2"/>
</dbReference>
<comment type="caution">
    <text evidence="2">The sequence shown here is derived from an EMBL/GenBank/DDBJ whole genome shotgun (WGS) entry which is preliminary data.</text>
</comment>
<organism evidence="2 3">
    <name type="scientific">Parthenolecanium corni</name>
    <dbReference type="NCBI Taxonomy" id="536013"/>
    <lineage>
        <taxon>Eukaryota</taxon>
        <taxon>Metazoa</taxon>
        <taxon>Ecdysozoa</taxon>
        <taxon>Arthropoda</taxon>
        <taxon>Hexapoda</taxon>
        <taxon>Insecta</taxon>
        <taxon>Pterygota</taxon>
        <taxon>Neoptera</taxon>
        <taxon>Paraneoptera</taxon>
        <taxon>Hemiptera</taxon>
        <taxon>Sternorrhyncha</taxon>
        <taxon>Coccoidea</taxon>
        <taxon>Coccidae</taxon>
        <taxon>Parthenolecanium</taxon>
    </lineage>
</organism>
<gene>
    <name evidence="2" type="ORF">V9T40_002475</name>
</gene>
<keyword evidence="1" id="KW-0677">Repeat</keyword>
<reference evidence="2 3" key="1">
    <citation type="submission" date="2024-03" db="EMBL/GenBank/DDBJ databases">
        <title>Adaptation during the transition from Ophiocordyceps entomopathogen to insect associate is accompanied by gene loss and intensified selection.</title>
        <authorList>
            <person name="Ward C.M."/>
            <person name="Onetto C.A."/>
            <person name="Borneman A.R."/>
        </authorList>
    </citation>
    <scope>NUCLEOTIDE SEQUENCE [LARGE SCALE GENOMIC DNA]</scope>
    <source>
        <strain evidence="2">AWRI1</strain>
        <tissue evidence="2">Single Adult Female</tissue>
    </source>
</reference>
<evidence type="ECO:0000313" key="3">
    <source>
        <dbReference type="Proteomes" id="UP001367676"/>
    </source>
</evidence>
<keyword evidence="3" id="KW-1185">Reference proteome</keyword>
<evidence type="ECO:0008006" key="4">
    <source>
        <dbReference type="Google" id="ProtNLM"/>
    </source>
</evidence>